<evidence type="ECO:0000313" key="2">
    <source>
        <dbReference type="Proteomes" id="UP000683507"/>
    </source>
</evidence>
<dbReference type="Proteomes" id="UP000683507">
    <property type="component" value="Chromosome"/>
</dbReference>
<organism evidence="1 2">
    <name type="scientific">Parvicella tangerina</name>
    <dbReference type="NCBI Taxonomy" id="2829795"/>
    <lineage>
        <taxon>Bacteria</taxon>
        <taxon>Pseudomonadati</taxon>
        <taxon>Bacteroidota</taxon>
        <taxon>Flavobacteriia</taxon>
        <taxon>Flavobacteriales</taxon>
        <taxon>Parvicellaceae</taxon>
        <taxon>Parvicella</taxon>
    </lineage>
</organism>
<evidence type="ECO:0000313" key="1">
    <source>
        <dbReference type="EMBL" id="CAG5081999.1"/>
    </source>
</evidence>
<protein>
    <recommendedName>
        <fullName evidence="3">LVIVD repeat-containing protein</fullName>
    </recommendedName>
</protein>
<reference evidence="1" key="1">
    <citation type="submission" date="2021-04" db="EMBL/GenBank/DDBJ databases">
        <authorList>
            <person name="Rodrigo-Torres L."/>
            <person name="Arahal R. D."/>
            <person name="Lucena T."/>
        </authorList>
    </citation>
    <scope>NUCLEOTIDE SEQUENCE</scope>
    <source>
        <strain evidence="1">AS29M-1</strain>
    </source>
</reference>
<keyword evidence="2" id="KW-1185">Reference proteome</keyword>
<sequence length="424" mass="46794">MKTKHLLFAVVGAGLLATSSCTKTKGEITMTYSKASAVYADLDEIRNMPLVASARSINDPGKIYIGDKFLLIGEKEEGIHVFDNTNPNNPVAISFLQLPMTREFYVDGNFIYAEGHYDFMKINMADMYNPTLVSRVEYAFGESRQNDQGQDIIGFNYETVTETFELGSPEAEALENDTRLYYDYQENLIPVATVPSSFVGAGGDVKGTLNKITTLNNYAYVVGDNEVYVFSDNGNSMAYVNRIYTNASDVETIYPYDNYLYLGTQSSMELYSTTDPSSPSHVSEYWHPTSCDPVLPTGDVAYLTLRSADNSGCAGDENTLDVLDMTDVFEPQPLNTVVMDSPYGIGLDGDYLWIGEGNNGLTLLNNADPTNPTIIKTFTGVQAYDVIPNPYQANAIYVTGDNGMELYEVDYNTLTITPVTAINY</sequence>
<dbReference type="RefSeq" id="WP_258541969.1">
    <property type="nucleotide sequence ID" value="NZ_OU015584.1"/>
</dbReference>
<evidence type="ECO:0008006" key="3">
    <source>
        <dbReference type="Google" id="ProtNLM"/>
    </source>
</evidence>
<gene>
    <name evidence="1" type="ORF">CRYO30217_01782</name>
</gene>
<dbReference type="SUPFAM" id="SSF75011">
    <property type="entry name" value="3-carboxy-cis,cis-mucoante lactonizing enzyme"/>
    <property type="match status" value="1"/>
</dbReference>
<dbReference type="EMBL" id="OU015584">
    <property type="protein sequence ID" value="CAG5081999.1"/>
    <property type="molecule type" value="Genomic_DNA"/>
</dbReference>
<dbReference type="KEGG" id="ptan:CRYO30217_01782"/>
<proteinExistence type="predicted"/>
<dbReference type="AlphaFoldDB" id="A0A916JNF4"/>
<name>A0A916JNF4_9FLAO</name>
<accession>A0A916JNF4</accession>
<dbReference type="PROSITE" id="PS51257">
    <property type="entry name" value="PROKAR_LIPOPROTEIN"/>
    <property type="match status" value="1"/>
</dbReference>